<keyword evidence="4" id="KW-0694">RNA-binding</keyword>
<keyword evidence="1 4" id="KW-0547">Nucleotide-binding</keyword>
<dbReference type="Pfam" id="PF00009">
    <property type="entry name" value="GTP_EFTU"/>
    <property type="match status" value="1"/>
</dbReference>
<dbReference type="Gene3D" id="3.30.70.240">
    <property type="match status" value="1"/>
</dbReference>
<dbReference type="FunFam" id="2.40.30.10:FF:000016">
    <property type="entry name" value="GTP-binding protein TypA"/>
    <property type="match status" value="1"/>
</dbReference>
<dbReference type="CDD" id="cd16263">
    <property type="entry name" value="BipA_III"/>
    <property type="match status" value="1"/>
</dbReference>
<dbReference type="FunFam" id="3.30.70.240:FF:000002">
    <property type="entry name" value="GTP-binding protein TypA"/>
    <property type="match status" value="1"/>
</dbReference>
<dbReference type="EMBL" id="JPVN01000001">
    <property type="protein sequence ID" value="KGR80487.1"/>
    <property type="molecule type" value="Genomic_DNA"/>
</dbReference>
<dbReference type="PRINTS" id="PR00315">
    <property type="entry name" value="ELONGATNFCT"/>
</dbReference>
<comment type="subunit">
    <text evidence="4">Monomer.</text>
</comment>
<dbReference type="GO" id="GO:0009409">
    <property type="term" value="P:response to cold"/>
    <property type="evidence" value="ECO:0007669"/>
    <property type="project" value="UniProtKB-ARBA"/>
</dbReference>
<dbReference type="InterPro" id="IPR000640">
    <property type="entry name" value="EFG_V-like"/>
</dbReference>
<dbReference type="NCBIfam" id="TIGR01394">
    <property type="entry name" value="TypA_BipA"/>
    <property type="match status" value="1"/>
</dbReference>
<dbReference type="InterPro" id="IPR048876">
    <property type="entry name" value="BipA_C"/>
</dbReference>
<evidence type="ECO:0000313" key="7">
    <source>
        <dbReference type="Proteomes" id="UP000030416"/>
    </source>
</evidence>
<feature type="binding site" evidence="4">
    <location>
        <begin position="131"/>
        <end position="134"/>
    </location>
    <ligand>
        <name>GTP</name>
        <dbReference type="ChEBI" id="CHEBI:37565"/>
    </ligand>
</feature>
<evidence type="ECO:0000256" key="2">
    <source>
        <dbReference type="ARBA" id="ARBA00023134"/>
    </source>
</evidence>
<dbReference type="Gene3D" id="2.40.50.250">
    <property type="entry name" value="bipa protein"/>
    <property type="match status" value="1"/>
</dbReference>
<dbReference type="GO" id="GO:0043022">
    <property type="term" value="F:ribosome binding"/>
    <property type="evidence" value="ECO:0007669"/>
    <property type="project" value="UniProtKB-UniRule"/>
</dbReference>
<dbReference type="GO" id="GO:0003924">
    <property type="term" value="F:GTPase activity"/>
    <property type="evidence" value="ECO:0007669"/>
    <property type="project" value="UniProtKB-UniRule"/>
</dbReference>
<gene>
    <name evidence="4" type="primary">bipA</name>
    <name evidence="6" type="ORF">CD29_00935</name>
</gene>
<evidence type="ECO:0000259" key="5">
    <source>
        <dbReference type="PROSITE" id="PS51722"/>
    </source>
</evidence>
<evidence type="ECO:0000256" key="1">
    <source>
        <dbReference type="ARBA" id="ARBA00022741"/>
    </source>
</evidence>
<feature type="binding site" evidence="4">
    <location>
        <begin position="18"/>
        <end position="23"/>
    </location>
    <ligand>
        <name>GTP</name>
        <dbReference type="ChEBI" id="CHEBI:37565"/>
    </ligand>
</feature>
<dbReference type="Gene3D" id="3.30.70.870">
    <property type="entry name" value="Elongation Factor G (Translational Gtpase), domain 3"/>
    <property type="match status" value="1"/>
</dbReference>
<dbReference type="eggNOG" id="COG1217">
    <property type="taxonomic scope" value="Bacteria"/>
</dbReference>
<dbReference type="FunFam" id="3.40.50.300:FF:000055">
    <property type="entry name" value="GTP-binding protein TypA"/>
    <property type="match status" value="1"/>
</dbReference>
<comment type="catalytic activity">
    <reaction evidence="3 4">
        <text>GTP + H2O = GDP + phosphate + H(+)</text>
        <dbReference type="Rhea" id="RHEA:19669"/>
        <dbReference type="ChEBI" id="CHEBI:15377"/>
        <dbReference type="ChEBI" id="CHEBI:15378"/>
        <dbReference type="ChEBI" id="CHEBI:37565"/>
        <dbReference type="ChEBI" id="CHEBI:43474"/>
        <dbReference type="ChEBI" id="CHEBI:58189"/>
    </reaction>
</comment>
<dbReference type="InterPro" id="IPR047042">
    <property type="entry name" value="BipA_II"/>
</dbReference>
<dbReference type="SMART" id="SM00838">
    <property type="entry name" value="EFG_C"/>
    <property type="match status" value="1"/>
</dbReference>
<dbReference type="PANTHER" id="PTHR42908:SF8">
    <property type="entry name" value="TR-TYPE G DOMAIN-CONTAINING PROTEIN"/>
    <property type="match status" value="1"/>
</dbReference>
<keyword evidence="4" id="KW-0690">Ribosome biogenesis</keyword>
<dbReference type="CDD" id="cd01891">
    <property type="entry name" value="TypA_BipA"/>
    <property type="match status" value="1"/>
</dbReference>
<dbReference type="GO" id="GO:0005525">
    <property type="term" value="F:GTP binding"/>
    <property type="evidence" value="ECO:0007669"/>
    <property type="project" value="UniProtKB-UniRule"/>
</dbReference>
<keyword evidence="4" id="KW-0820">tRNA-binding</keyword>
<dbReference type="CDD" id="cd03710">
    <property type="entry name" value="BipA_TypA_C"/>
    <property type="match status" value="1"/>
</dbReference>
<dbReference type="GO" id="GO:0000027">
    <property type="term" value="P:ribosomal large subunit assembly"/>
    <property type="evidence" value="ECO:0007669"/>
    <property type="project" value="UniProtKB-UniRule"/>
</dbReference>
<dbReference type="InterPro" id="IPR027417">
    <property type="entry name" value="P-loop_NTPase"/>
</dbReference>
<dbReference type="RefSeq" id="WP_036181877.1">
    <property type="nucleotide sequence ID" value="NZ_AVDA01000001.1"/>
</dbReference>
<dbReference type="Gene3D" id="2.40.30.10">
    <property type="entry name" value="Translation factors"/>
    <property type="match status" value="1"/>
</dbReference>
<dbReference type="SUPFAM" id="SSF54980">
    <property type="entry name" value="EF-G C-terminal domain-like"/>
    <property type="match status" value="2"/>
</dbReference>
<dbReference type="Pfam" id="PF21018">
    <property type="entry name" value="BipA_C"/>
    <property type="match status" value="1"/>
</dbReference>
<dbReference type="SUPFAM" id="SSF52540">
    <property type="entry name" value="P-loop containing nucleoside triphosphate hydrolases"/>
    <property type="match status" value="1"/>
</dbReference>
<dbReference type="NCBIfam" id="TIGR00231">
    <property type="entry name" value="small_GTP"/>
    <property type="match status" value="1"/>
</dbReference>
<dbReference type="InterPro" id="IPR047041">
    <property type="entry name" value="BipA_GTP-bd_dom"/>
</dbReference>
<proteinExistence type="inferred from homology"/>
<dbReference type="FunFam" id="2.40.50.250:FF:000001">
    <property type="entry name" value="GTP-binding protein TypA"/>
    <property type="match status" value="1"/>
</dbReference>
<accession>A0A0A3J0A2</accession>
<evidence type="ECO:0000313" key="6">
    <source>
        <dbReference type="EMBL" id="KGR80487.1"/>
    </source>
</evidence>
<dbReference type="GO" id="GO:0010467">
    <property type="term" value="P:gene expression"/>
    <property type="evidence" value="ECO:0007669"/>
    <property type="project" value="UniProtKB-ARBA"/>
</dbReference>
<dbReference type="FunFam" id="3.30.70.870:FF:000003">
    <property type="entry name" value="GTP-binding protein TypA"/>
    <property type="match status" value="1"/>
</dbReference>
<dbReference type="InterPro" id="IPR006298">
    <property type="entry name" value="BipA"/>
</dbReference>
<reference evidence="6 7" key="1">
    <citation type="submission" date="2014-02" db="EMBL/GenBank/DDBJ databases">
        <title>Draft genome sequence of Lysinibacillus manganicus DSM 26584T.</title>
        <authorList>
            <person name="Zhang F."/>
            <person name="Wang G."/>
            <person name="Zhang L."/>
        </authorList>
    </citation>
    <scope>NUCLEOTIDE SEQUENCE [LARGE SCALE GENOMIC DNA]</scope>
    <source>
        <strain evidence="6 7">DSM 26584</strain>
    </source>
</reference>
<dbReference type="PROSITE" id="PS00301">
    <property type="entry name" value="G_TR_1"/>
    <property type="match status" value="1"/>
</dbReference>
<keyword evidence="7" id="KW-1185">Reference proteome</keyword>
<dbReference type="InterPro" id="IPR005225">
    <property type="entry name" value="Small_GTP-bd"/>
</dbReference>
<dbReference type="GO" id="GO:0005829">
    <property type="term" value="C:cytosol"/>
    <property type="evidence" value="ECO:0007669"/>
    <property type="project" value="TreeGrafter"/>
</dbReference>
<dbReference type="SUPFAM" id="SSF50447">
    <property type="entry name" value="Translation proteins"/>
    <property type="match status" value="1"/>
</dbReference>
<keyword evidence="4" id="KW-0378">Hydrolase</keyword>
<dbReference type="Gene3D" id="3.40.50.300">
    <property type="entry name" value="P-loop containing nucleotide triphosphate hydrolases"/>
    <property type="match status" value="1"/>
</dbReference>
<feature type="domain" description="Tr-type G" evidence="5">
    <location>
        <begin position="6"/>
        <end position="203"/>
    </location>
</feature>
<protein>
    <recommendedName>
        <fullName evidence="4">Large ribosomal subunit assembly factor BipA</fullName>
        <ecNumber evidence="4">3.6.5.-</ecNumber>
    </recommendedName>
    <alternativeName>
        <fullName evidence="4">GTP-binding protein BipA</fullName>
    </alternativeName>
</protein>
<comment type="function">
    <text evidence="4">A 50S ribosomal subunit assembly protein with GTPase activity, required for 50S subunit assembly at low temperatures, may also play a role in translation. Binds GTP and analogs. Binds the 70S ribosome between the 30S and 50S subunits, in a similar position as ribosome-bound EF-G; it contacts a number of ribosomal proteins, both rRNAs and the A-site tRNA.</text>
</comment>
<comment type="subcellular location">
    <subcellularLocation>
        <location evidence="4">Cytoplasm</location>
    </subcellularLocation>
    <text evidence="4">Binds to ribosomes.</text>
</comment>
<dbReference type="Pfam" id="PF03144">
    <property type="entry name" value="GTP_EFTU_D2"/>
    <property type="match status" value="1"/>
</dbReference>
<dbReference type="InterPro" id="IPR047043">
    <property type="entry name" value="BipA_III"/>
</dbReference>
<dbReference type="HAMAP" id="MF_00849">
    <property type="entry name" value="BipA"/>
    <property type="match status" value="1"/>
</dbReference>
<keyword evidence="4" id="KW-0699">rRNA-binding</keyword>
<dbReference type="PROSITE" id="PS51722">
    <property type="entry name" value="G_TR_2"/>
    <property type="match status" value="1"/>
</dbReference>
<dbReference type="InterPro" id="IPR009000">
    <property type="entry name" value="Transl_B-barrel_sf"/>
</dbReference>
<dbReference type="InterPro" id="IPR000795">
    <property type="entry name" value="T_Tr_GTP-bd_dom"/>
</dbReference>
<comment type="caution">
    <text evidence="6">The sequence shown here is derived from an EMBL/GenBank/DDBJ whole genome shotgun (WGS) entry which is preliminary data.</text>
</comment>
<dbReference type="GO" id="GO:0019843">
    <property type="term" value="F:rRNA binding"/>
    <property type="evidence" value="ECO:0007669"/>
    <property type="project" value="UniProtKB-KW"/>
</dbReference>
<dbReference type="InterPro" id="IPR042116">
    <property type="entry name" value="TypA/BipA_C"/>
</dbReference>
<dbReference type="GO" id="GO:0000049">
    <property type="term" value="F:tRNA binding"/>
    <property type="evidence" value="ECO:0007669"/>
    <property type="project" value="UniProtKB-KW"/>
</dbReference>
<dbReference type="Proteomes" id="UP000030416">
    <property type="component" value="Unassembled WGS sequence"/>
</dbReference>
<dbReference type="EC" id="3.6.5.-" evidence="4"/>
<dbReference type="InterPro" id="IPR031157">
    <property type="entry name" value="G_TR_CS"/>
</dbReference>
<dbReference type="STRING" id="1384049.CD29_00935"/>
<dbReference type="InterPro" id="IPR004161">
    <property type="entry name" value="EFTu-like_2"/>
</dbReference>
<dbReference type="Pfam" id="PF00679">
    <property type="entry name" value="EFG_C"/>
    <property type="match status" value="1"/>
</dbReference>
<name>A0A0A3J0A2_9BACL</name>
<dbReference type="PANTHER" id="PTHR42908">
    <property type="entry name" value="TRANSLATION ELONGATION FACTOR-RELATED"/>
    <property type="match status" value="1"/>
</dbReference>
<evidence type="ECO:0000256" key="4">
    <source>
        <dbReference type="HAMAP-Rule" id="MF_00849"/>
    </source>
</evidence>
<dbReference type="InterPro" id="IPR035651">
    <property type="entry name" value="BipA_V"/>
</dbReference>
<sequence>MTNLRQDLRNIAIIAHVDHGKTTLVDQLLKQSGTFRTNEHVEERAMDSGDIERERGITILAKNTAVNYNGTRINILDTPGHADFGGEVERILKMVDGVCLVVDSYEGCMPQTRFVLKKALEQQLKVIVVVNKVDKEAARPLEVVDEVLDLLIELGADEDQLDFPVVYASGVNGTASLDPDPSTQQENMQVLFESIIENVPAPIDTRDEPLQFQVALLDYNDFVGRIGIGRVFRGTIHVGQQVALMKLDGSVKQFRVTKLFGFFGLKREEIQEAYPGDLIAVSGMEEINVGETVCPIDKQEALPPLRIDEPTLQMTFLVNNSPFAGREGKWITSRKIEERLLSQLQTDVSLRVEDTDSPDAWTVSGRGELHLSILIENMRREGYELQVSKPQVIIKEIDGVKCEPIERVQIDVPEDSVGSIIESLGNRKGEMIDMVNEGNGQVRLIFMVPARGLIGYTTEFMSLTKGFGIINHTFDSYQPVVAGRVGGRHQGSLVSMETGKATTYGMMQVEDRGTLFVEPGTEIYEGMIVGENTRDNDITVNITKMKQKTNIRSANKDQTNVIKKPRIMSLEEALEFLNDDEYLEVTPESIRLRKQILDKNEREKLAKKMKNAEQ</sequence>
<evidence type="ECO:0000256" key="3">
    <source>
        <dbReference type="ARBA" id="ARBA00048548"/>
    </source>
</evidence>
<dbReference type="AlphaFoldDB" id="A0A0A3J0A2"/>
<keyword evidence="4" id="KW-0963">Cytoplasm</keyword>
<dbReference type="OrthoDB" id="9804431at2"/>
<dbReference type="InterPro" id="IPR035647">
    <property type="entry name" value="EFG_III/V"/>
</dbReference>
<dbReference type="CDD" id="cd03691">
    <property type="entry name" value="BipA_TypA_II"/>
    <property type="match status" value="1"/>
</dbReference>
<dbReference type="GO" id="GO:1990904">
    <property type="term" value="C:ribonucleoprotein complex"/>
    <property type="evidence" value="ECO:0007669"/>
    <property type="project" value="TreeGrafter"/>
</dbReference>
<organism evidence="6 7">
    <name type="scientific">Ureibacillus manganicus DSM 26584</name>
    <dbReference type="NCBI Taxonomy" id="1384049"/>
    <lineage>
        <taxon>Bacteria</taxon>
        <taxon>Bacillati</taxon>
        <taxon>Bacillota</taxon>
        <taxon>Bacilli</taxon>
        <taxon>Bacillales</taxon>
        <taxon>Caryophanaceae</taxon>
        <taxon>Ureibacillus</taxon>
    </lineage>
</organism>
<comment type="similarity">
    <text evidence="4">Belongs to the TRAFAC class translation factor GTPase superfamily. Classic translation factor GTPase family. BipA subfamily.</text>
</comment>
<keyword evidence="2 4" id="KW-0342">GTP-binding</keyword>